<dbReference type="AlphaFoldDB" id="A0A0P1AJ64"/>
<reference evidence="2" key="1">
    <citation type="submission" date="2014-09" db="EMBL/GenBank/DDBJ databases">
        <authorList>
            <person name="Sharma Rahul"/>
            <person name="Thines Marco"/>
        </authorList>
    </citation>
    <scope>NUCLEOTIDE SEQUENCE [LARGE SCALE GENOMIC DNA]</scope>
</reference>
<evidence type="ECO:0000313" key="2">
    <source>
        <dbReference type="Proteomes" id="UP000054928"/>
    </source>
</evidence>
<sequence length="106" mass="12058">MIQRFSLGLSGKHISKLNRNKRMLMPQNRQTTLLRIPGTKSLRCEPTDNMFGQVPIDIMLDLSNIQWISPMVSPRSHSARCSLIALVMMLAWDGATQCTYQFHIVA</sequence>
<organism evidence="1 2">
    <name type="scientific">Plasmopara halstedii</name>
    <name type="common">Downy mildew of sunflower</name>
    <dbReference type="NCBI Taxonomy" id="4781"/>
    <lineage>
        <taxon>Eukaryota</taxon>
        <taxon>Sar</taxon>
        <taxon>Stramenopiles</taxon>
        <taxon>Oomycota</taxon>
        <taxon>Peronosporomycetes</taxon>
        <taxon>Peronosporales</taxon>
        <taxon>Peronosporaceae</taxon>
        <taxon>Plasmopara</taxon>
    </lineage>
</organism>
<accession>A0A0P1AJ64</accession>
<protein>
    <submittedName>
        <fullName evidence="1">Uncharacterized protein</fullName>
    </submittedName>
</protein>
<dbReference type="EMBL" id="CCYD01000524">
    <property type="protein sequence ID" value="CEG41111.1"/>
    <property type="molecule type" value="Genomic_DNA"/>
</dbReference>
<evidence type="ECO:0000313" key="1">
    <source>
        <dbReference type="EMBL" id="CEG41111.1"/>
    </source>
</evidence>
<dbReference type="RefSeq" id="XP_024577480.1">
    <property type="nucleotide sequence ID" value="XM_024726844.1"/>
</dbReference>
<dbReference type="Proteomes" id="UP000054928">
    <property type="component" value="Unassembled WGS sequence"/>
</dbReference>
<proteinExistence type="predicted"/>
<dbReference type="GeneID" id="36406331"/>
<name>A0A0P1AJ64_PLAHL</name>
<keyword evidence="2" id="KW-1185">Reference proteome</keyword>